<dbReference type="Proteomes" id="UP000193067">
    <property type="component" value="Unassembled WGS sequence"/>
</dbReference>
<accession>A0A1Y2INE4</accession>
<gene>
    <name evidence="1" type="ORF">PYCCODRAFT_1366995</name>
</gene>
<reference evidence="1 2" key="1">
    <citation type="journal article" date="2015" name="Biotechnol. Biofuels">
        <title>Enhanced degradation of softwood versus hardwood by the white-rot fungus Pycnoporus coccineus.</title>
        <authorList>
            <person name="Couturier M."/>
            <person name="Navarro D."/>
            <person name="Chevret D."/>
            <person name="Henrissat B."/>
            <person name="Piumi F."/>
            <person name="Ruiz-Duenas F.J."/>
            <person name="Martinez A.T."/>
            <person name="Grigoriev I.V."/>
            <person name="Riley R."/>
            <person name="Lipzen A."/>
            <person name="Berrin J.G."/>
            <person name="Master E.R."/>
            <person name="Rosso M.N."/>
        </authorList>
    </citation>
    <scope>NUCLEOTIDE SEQUENCE [LARGE SCALE GENOMIC DNA]</scope>
    <source>
        <strain evidence="1 2">BRFM310</strain>
    </source>
</reference>
<evidence type="ECO:0000313" key="2">
    <source>
        <dbReference type="Proteomes" id="UP000193067"/>
    </source>
</evidence>
<dbReference type="OrthoDB" id="2798109at2759"/>
<dbReference type="EMBL" id="KZ084104">
    <property type="protein sequence ID" value="OSD02620.1"/>
    <property type="molecule type" value="Genomic_DNA"/>
</dbReference>
<dbReference type="AlphaFoldDB" id="A0A1Y2INE4"/>
<organism evidence="1 2">
    <name type="scientific">Trametes coccinea (strain BRFM310)</name>
    <name type="common">Pycnoporus coccineus</name>
    <dbReference type="NCBI Taxonomy" id="1353009"/>
    <lineage>
        <taxon>Eukaryota</taxon>
        <taxon>Fungi</taxon>
        <taxon>Dikarya</taxon>
        <taxon>Basidiomycota</taxon>
        <taxon>Agaricomycotina</taxon>
        <taxon>Agaricomycetes</taxon>
        <taxon>Polyporales</taxon>
        <taxon>Polyporaceae</taxon>
        <taxon>Trametes</taxon>
    </lineage>
</organism>
<proteinExistence type="predicted"/>
<evidence type="ECO:0000313" key="1">
    <source>
        <dbReference type="EMBL" id="OSD02620.1"/>
    </source>
</evidence>
<dbReference type="STRING" id="1353009.A0A1Y2INE4"/>
<sequence length="312" mass="35643">MPEYAEILGNVYTINRWFEELQRNAGGSTTPTALQCIWTDATKPEMQKARPKSSRCARGLVYPMDSSSKIMRGSSGAQKPLWPHCDNAPLRNLDGFELHHVKATPRTIVFDFGAMRLQLQLHIHMVSQVYTRGQWDQEIAQVPSEVRKFRVGVGLDFGGWVVALLTADNVFTVRTCPHWVAAHSNLPVHHADVYEDYMAFLRDIAESIRNSASSEVLAINWVRTNIGGVGVYMSEEIFFVAGLSPFLSLQEFFRCPSRVARFCEGFWTLAHQQRIRYTRWLNVHAKKQVLISSRMKTLWTEFLVRASRLLVL</sequence>
<name>A0A1Y2INE4_TRAC3</name>
<protein>
    <submittedName>
        <fullName evidence="1">Uncharacterized protein</fullName>
    </submittedName>
</protein>
<keyword evidence="2" id="KW-1185">Reference proteome</keyword>